<dbReference type="GO" id="GO:0046872">
    <property type="term" value="F:metal ion binding"/>
    <property type="evidence" value="ECO:0007669"/>
    <property type="project" value="UniProtKB-KW"/>
</dbReference>
<dbReference type="InterPro" id="IPR042090">
    <property type="entry name" value="CCA_tRNA_nucleotrans_2"/>
</dbReference>
<dbReference type="GO" id="GO:0004810">
    <property type="term" value="F:CCA tRNA nucleotidyltransferase activity"/>
    <property type="evidence" value="ECO:0007669"/>
    <property type="project" value="InterPro"/>
</dbReference>
<dbReference type="Pfam" id="PF01909">
    <property type="entry name" value="NTP_transf_2"/>
    <property type="match status" value="1"/>
</dbReference>
<evidence type="ECO:0000256" key="3">
    <source>
        <dbReference type="ARBA" id="ARBA00022695"/>
    </source>
</evidence>
<keyword evidence="3" id="KW-0548">Nucleotidyltransferase</keyword>
<proteinExistence type="predicted"/>
<evidence type="ECO:0000256" key="5">
    <source>
        <dbReference type="ARBA" id="ARBA00022741"/>
    </source>
</evidence>
<dbReference type="SUPFAM" id="SSF81301">
    <property type="entry name" value="Nucleotidyltransferase"/>
    <property type="match status" value="1"/>
</dbReference>
<keyword evidence="7" id="KW-0067">ATP-binding</keyword>
<sequence>MDKVLSKIKNQVALSNEENSKIKAAIKEFKSKLEPVLKKSKIDANIFVGGSVGKSTNLPGLHDIDIFVRFKKNGELSEIIEDSLNSCFSKVTRLKGSRDYFKVKLNDFEIEVIPVLYITRPNQAKNITDHSPFHVNWSKRKSKNLIEDIKIAKQFFIGVGAYGAESWIGGFSGHVIEILTVNYGGFKKLMKGISTWSDETFVDVEKHYANAGDAI</sequence>
<dbReference type="GO" id="GO:0042245">
    <property type="term" value="P:RNA repair"/>
    <property type="evidence" value="ECO:0007669"/>
    <property type="project" value="UniProtKB-KW"/>
</dbReference>
<reference evidence="12" key="1">
    <citation type="submission" date="2018-05" db="EMBL/GenBank/DDBJ databases">
        <authorList>
            <person name="Lanie J.A."/>
            <person name="Ng W.-L."/>
            <person name="Kazmierczak K.M."/>
            <person name="Andrzejewski T.M."/>
            <person name="Davidsen T.M."/>
            <person name="Wayne K.J."/>
            <person name="Tettelin H."/>
            <person name="Glass J.I."/>
            <person name="Rusch D."/>
            <person name="Podicherti R."/>
            <person name="Tsui H.-C.T."/>
            <person name="Winkler M.E."/>
        </authorList>
    </citation>
    <scope>NUCLEOTIDE SEQUENCE</scope>
</reference>
<feature type="domain" description="Polymerase nucleotidyl transferase" evidence="10">
    <location>
        <begin position="36"/>
        <end position="134"/>
    </location>
</feature>
<evidence type="ECO:0000259" key="10">
    <source>
        <dbReference type="Pfam" id="PF01909"/>
    </source>
</evidence>
<evidence type="ECO:0000256" key="4">
    <source>
        <dbReference type="ARBA" id="ARBA00022723"/>
    </source>
</evidence>
<evidence type="ECO:0000313" key="12">
    <source>
        <dbReference type="EMBL" id="SVB26080.1"/>
    </source>
</evidence>
<dbReference type="PANTHER" id="PTHR39643">
    <property type="entry name" value="CCA-ADDING ENZYME"/>
    <property type="match status" value="1"/>
</dbReference>
<dbReference type="GO" id="GO:0003723">
    <property type="term" value="F:RNA binding"/>
    <property type="evidence" value="ECO:0007669"/>
    <property type="project" value="UniProtKB-KW"/>
</dbReference>
<dbReference type="Gene3D" id="1.10.1410.30">
    <property type="entry name" value="CCA tRNA nucleotidyltransferase, domain 2"/>
    <property type="match status" value="1"/>
</dbReference>
<accession>A0A382CJ36</accession>
<evidence type="ECO:0000256" key="6">
    <source>
        <dbReference type="ARBA" id="ARBA00022800"/>
    </source>
</evidence>
<keyword evidence="6" id="KW-0692">RNA repair</keyword>
<keyword evidence="9" id="KW-0694">RNA-binding</keyword>
<keyword evidence="5" id="KW-0547">Nucleotide-binding</keyword>
<name>A0A382CJ36_9ZZZZ</name>
<keyword evidence="4" id="KW-0479">Metal-binding</keyword>
<gene>
    <name evidence="12" type="ORF">METZ01_LOCUS178934</name>
</gene>
<keyword evidence="1" id="KW-0808">Transferase</keyword>
<dbReference type="AlphaFoldDB" id="A0A382CJ36"/>
<feature type="domain" description="tRNA nucleotidyltransferase substrate binding" evidence="11">
    <location>
        <begin position="147"/>
        <end position="209"/>
    </location>
</feature>
<dbReference type="InterPro" id="IPR006116">
    <property type="entry name" value="NT_2-5OAS_ClassI-CCAase"/>
</dbReference>
<dbReference type="InterPro" id="IPR015329">
    <property type="entry name" value="tRNA_NucTransf2"/>
</dbReference>
<dbReference type="CDD" id="cd05400">
    <property type="entry name" value="NT_2-5OAS_ClassI-CCAase"/>
    <property type="match status" value="1"/>
</dbReference>
<keyword evidence="8" id="KW-0460">Magnesium</keyword>
<evidence type="ECO:0000256" key="8">
    <source>
        <dbReference type="ARBA" id="ARBA00022842"/>
    </source>
</evidence>
<organism evidence="12">
    <name type="scientific">marine metagenome</name>
    <dbReference type="NCBI Taxonomy" id="408172"/>
    <lineage>
        <taxon>unclassified sequences</taxon>
        <taxon>metagenomes</taxon>
        <taxon>ecological metagenomes</taxon>
    </lineage>
</organism>
<keyword evidence="2" id="KW-0819">tRNA processing</keyword>
<dbReference type="EMBL" id="UINC01034750">
    <property type="protein sequence ID" value="SVB26080.1"/>
    <property type="molecule type" value="Genomic_DNA"/>
</dbReference>
<dbReference type="InterPro" id="IPR002934">
    <property type="entry name" value="Polymerase_NTP_transf_dom"/>
</dbReference>
<dbReference type="PANTHER" id="PTHR39643:SF1">
    <property type="entry name" value="CCA-ADDING ENZYME"/>
    <property type="match status" value="1"/>
</dbReference>
<dbReference type="InterPro" id="IPR043519">
    <property type="entry name" value="NT_sf"/>
</dbReference>
<dbReference type="GO" id="GO:0005524">
    <property type="term" value="F:ATP binding"/>
    <property type="evidence" value="ECO:0007669"/>
    <property type="project" value="UniProtKB-KW"/>
</dbReference>
<protein>
    <recommendedName>
        <fullName evidence="13">Polymerase nucleotidyl transferase domain-containing protein</fullName>
    </recommendedName>
</protein>
<evidence type="ECO:0000256" key="1">
    <source>
        <dbReference type="ARBA" id="ARBA00022679"/>
    </source>
</evidence>
<evidence type="ECO:0000259" key="11">
    <source>
        <dbReference type="Pfam" id="PF09249"/>
    </source>
</evidence>
<dbReference type="InterPro" id="IPR008229">
    <property type="entry name" value="CCA-adding_arc"/>
</dbReference>
<evidence type="ECO:0000256" key="7">
    <source>
        <dbReference type="ARBA" id="ARBA00022840"/>
    </source>
</evidence>
<feature type="non-terminal residue" evidence="12">
    <location>
        <position position="215"/>
    </location>
</feature>
<evidence type="ECO:0000256" key="2">
    <source>
        <dbReference type="ARBA" id="ARBA00022694"/>
    </source>
</evidence>
<dbReference type="Pfam" id="PF09249">
    <property type="entry name" value="tRNA_NucTransf2"/>
    <property type="match status" value="1"/>
</dbReference>
<evidence type="ECO:0000256" key="9">
    <source>
        <dbReference type="ARBA" id="ARBA00022884"/>
    </source>
</evidence>
<dbReference type="SUPFAM" id="SSF81631">
    <property type="entry name" value="PAP/OAS1 substrate-binding domain"/>
    <property type="match status" value="1"/>
</dbReference>
<dbReference type="GO" id="GO:0001680">
    <property type="term" value="P:tRNA 3'-terminal CCA addition"/>
    <property type="evidence" value="ECO:0007669"/>
    <property type="project" value="InterPro"/>
</dbReference>
<evidence type="ECO:0008006" key="13">
    <source>
        <dbReference type="Google" id="ProtNLM"/>
    </source>
</evidence>
<dbReference type="Gene3D" id="3.30.460.10">
    <property type="entry name" value="Beta Polymerase, domain 2"/>
    <property type="match status" value="1"/>
</dbReference>